<reference evidence="2" key="1">
    <citation type="journal article" date="2016" name="Appl. Microbiol. Biotechnol.">
        <title>Adhesion of the genome-sequenced Lactococcus lactis subsp. cremoris IBB477 strain is mediated by specific molecular determinants.</title>
        <authorList>
            <person name="Radziwill-Bienkowska J.M."/>
            <person name="Le D.T."/>
            <person name="Szczesny P."/>
            <person name="Duviau M.P."/>
            <person name="Aleksandrzak-Piekarczyk T."/>
            <person name="Loubiere P."/>
            <person name="Mercier-Bonin M."/>
            <person name="Bardowski J.K."/>
            <person name="Kowalczyk M."/>
        </authorList>
    </citation>
    <scope>NUCLEOTIDE SEQUENCE [LARGE SCALE GENOMIC DNA]</scope>
    <source>
        <strain evidence="2">IBB477</strain>
    </source>
</reference>
<accession>A0A1E7G2A6</accession>
<dbReference type="PROSITE" id="PS51257">
    <property type="entry name" value="PROKAR_LIPOPROTEIN"/>
    <property type="match status" value="1"/>
</dbReference>
<proteinExistence type="predicted"/>
<organism evidence="2">
    <name type="scientific">Lactococcus cremoris subsp. cremoris IBB477</name>
    <dbReference type="NCBI Taxonomy" id="1449093"/>
    <lineage>
        <taxon>Bacteria</taxon>
        <taxon>Bacillati</taxon>
        <taxon>Bacillota</taxon>
        <taxon>Bacilli</taxon>
        <taxon>Lactobacillales</taxon>
        <taxon>Streptococcaceae</taxon>
        <taxon>Lactococcus</taxon>
        <taxon>Lactococcus cremoris subsp. cremoris</taxon>
    </lineage>
</organism>
<evidence type="ECO:0008006" key="3">
    <source>
        <dbReference type="Google" id="ProtNLM"/>
    </source>
</evidence>
<dbReference type="Proteomes" id="UP000176236">
    <property type="component" value="Chromosome"/>
</dbReference>
<name>A0A1E7G2A6_LACLC</name>
<evidence type="ECO:0000256" key="1">
    <source>
        <dbReference type="SAM" id="SignalP"/>
    </source>
</evidence>
<dbReference type="AlphaFoldDB" id="A0A1E7G2A6"/>
<dbReference type="EMBL" id="JMMZ01000029">
    <property type="protein sequence ID" value="OEU39104.1"/>
    <property type="molecule type" value="Genomic_DNA"/>
</dbReference>
<gene>
    <name evidence="2" type="ORF">AJ89_10270</name>
</gene>
<feature type="chain" id="PRO_5038785572" description="Lipoprotein" evidence="1">
    <location>
        <begin position="26"/>
        <end position="151"/>
    </location>
</feature>
<feature type="signal peptide" evidence="1">
    <location>
        <begin position="1"/>
        <end position="25"/>
    </location>
</feature>
<sequence>MKKKSIIYLLLFSFIWILSSCSNNSKNISPKTYDSYEQFKISSQTAKDNFGDLKKIFGEKTSYEMTGAPLGAKPKQATEYNFMLKLEQVSPINQQSFDEIKSDITPYTDKILNEMKKVGIKYPTLKLTIRDKDAVPFKGSENLITTYSLKK</sequence>
<evidence type="ECO:0000313" key="2">
    <source>
        <dbReference type="EMBL" id="OEU39104.1"/>
    </source>
</evidence>
<dbReference type="RefSeq" id="WP_046781770.1">
    <property type="nucleotide sequence ID" value="NZ_CM007353.1"/>
</dbReference>
<protein>
    <recommendedName>
        <fullName evidence="3">Lipoprotein</fullName>
    </recommendedName>
</protein>
<keyword evidence="1" id="KW-0732">Signal</keyword>
<comment type="caution">
    <text evidence="2">The sequence shown here is derived from an EMBL/GenBank/DDBJ whole genome shotgun (WGS) entry which is preliminary data.</text>
</comment>